<evidence type="ECO:0000313" key="3">
    <source>
        <dbReference type="Proteomes" id="UP000729402"/>
    </source>
</evidence>
<sequence length="111" mass="12864">MEREIRFNMKLNLLLKKMEEAKEMEEKNRANLQAMRLAMEHMLMKMKKGLIDPNQEEDRSLPLHLLATSPILSTALPCSSCCSLLPSFADVHHGVVLEDRPQRHLLQCRQL</sequence>
<evidence type="ECO:0000256" key="1">
    <source>
        <dbReference type="SAM" id="Coils"/>
    </source>
</evidence>
<evidence type="ECO:0000313" key="2">
    <source>
        <dbReference type="EMBL" id="KAG8069302.1"/>
    </source>
</evidence>
<keyword evidence="3" id="KW-1185">Reference proteome</keyword>
<reference evidence="2" key="1">
    <citation type="journal article" date="2021" name="bioRxiv">
        <title>Whole Genome Assembly and Annotation of Northern Wild Rice, Zizania palustris L., Supports a Whole Genome Duplication in the Zizania Genus.</title>
        <authorList>
            <person name="Haas M."/>
            <person name="Kono T."/>
            <person name="Macchietto M."/>
            <person name="Millas R."/>
            <person name="McGilp L."/>
            <person name="Shao M."/>
            <person name="Duquette J."/>
            <person name="Hirsch C.N."/>
            <person name="Kimball J."/>
        </authorList>
    </citation>
    <scope>NUCLEOTIDE SEQUENCE</scope>
    <source>
        <tissue evidence="2">Fresh leaf tissue</tissue>
    </source>
</reference>
<organism evidence="2 3">
    <name type="scientific">Zizania palustris</name>
    <name type="common">Northern wild rice</name>
    <dbReference type="NCBI Taxonomy" id="103762"/>
    <lineage>
        <taxon>Eukaryota</taxon>
        <taxon>Viridiplantae</taxon>
        <taxon>Streptophyta</taxon>
        <taxon>Embryophyta</taxon>
        <taxon>Tracheophyta</taxon>
        <taxon>Spermatophyta</taxon>
        <taxon>Magnoliopsida</taxon>
        <taxon>Liliopsida</taxon>
        <taxon>Poales</taxon>
        <taxon>Poaceae</taxon>
        <taxon>BOP clade</taxon>
        <taxon>Oryzoideae</taxon>
        <taxon>Oryzeae</taxon>
        <taxon>Zizaniinae</taxon>
        <taxon>Zizania</taxon>
    </lineage>
</organism>
<proteinExistence type="predicted"/>
<protein>
    <submittedName>
        <fullName evidence="2">Uncharacterized protein</fullName>
    </submittedName>
</protein>
<gene>
    <name evidence="2" type="ORF">GUJ93_ZPchr0005g15464</name>
</gene>
<name>A0A8J5VGD5_ZIZPA</name>
<accession>A0A8J5VGD5</accession>
<dbReference type="AlphaFoldDB" id="A0A8J5VGD5"/>
<reference evidence="2" key="2">
    <citation type="submission" date="2021-02" db="EMBL/GenBank/DDBJ databases">
        <authorList>
            <person name="Kimball J.A."/>
            <person name="Haas M.W."/>
            <person name="Macchietto M."/>
            <person name="Kono T."/>
            <person name="Duquette J."/>
            <person name="Shao M."/>
        </authorList>
    </citation>
    <scope>NUCLEOTIDE SEQUENCE</scope>
    <source>
        <tissue evidence="2">Fresh leaf tissue</tissue>
    </source>
</reference>
<feature type="coiled-coil region" evidence="1">
    <location>
        <begin position="8"/>
        <end position="35"/>
    </location>
</feature>
<comment type="caution">
    <text evidence="2">The sequence shown here is derived from an EMBL/GenBank/DDBJ whole genome shotgun (WGS) entry which is preliminary data.</text>
</comment>
<dbReference type="EMBL" id="JAAALK010000284">
    <property type="protein sequence ID" value="KAG8069302.1"/>
    <property type="molecule type" value="Genomic_DNA"/>
</dbReference>
<keyword evidence="1" id="KW-0175">Coiled coil</keyword>
<dbReference type="Proteomes" id="UP000729402">
    <property type="component" value="Unassembled WGS sequence"/>
</dbReference>